<evidence type="ECO:0000256" key="2">
    <source>
        <dbReference type="ARBA" id="ARBA00022525"/>
    </source>
</evidence>
<accession>A0A125TZV0</accession>
<evidence type="ECO:0000256" key="3">
    <source>
        <dbReference type="ARBA" id="ARBA00022837"/>
    </source>
</evidence>
<feature type="compositionally biased region" description="Low complexity" evidence="4">
    <location>
        <begin position="542"/>
        <end position="552"/>
    </location>
</feature>
<feature type="region of interest" description="Disordered" evidence="4">
    <location>
        <begin position="132"/>
        <end position="153"/>
    </location>
</feature>
<dbReference type="GO" id="GO:0005576">
    <property type="term" value="C:extracellular region"/>
    <property type="evidence" value="ECO:0007669"/>
    <property type="project" value="UniProtKB-SubCell"/>
</dbReference>
<dbReference type="InterPro" id="IPR011049">
    <property type="entry name" value="Serralysin-like_metalloprot_C"/>
</dbReference>
<dbReference type="PANTHER" id="PTHR38340:SF1">
    <property type="entry name" value="S-LAYER PROTEIN"/>
    <property type="match status" value="1"/>
</dbReference>
<dbReference type="InterPro" id="IPR028208">
    <property type="entry name" value="Effector_pro_NleD-like"/>
</dbReference>
<dbReference type="PRINTS" id="PR00313">
    <property type="entry name" value="CABNDNGRPT"/>
</dbReference>
<proteinExistence type="predicted"/>
<dbReference type="InterPro" id="IPR018511">
    <property type="entry name" value="Hemolysin-typ_Ca-bd_CS"/>
</dbReference>
<dbReference type="RefSeq" id="WP_060410658.1">
    <property type="nucleotide sequence ID" value="NZ_JAJA02000003.1"/>
</dbReference>
<evidence type="ECO:0000313" key="5">
    <source>
        <dbReference type="EMBL" id="KWS02184.1"/>
    </source>
</evidence>
<dbReference type="InterPro" id="IPR050557">
    <property type="entry name" value="RTX_toxin/Mannuronan_C5-epim"/>
</dbReference>
<dbReference type="Gene3D" id="2.150.10.10">
    <property type="entry name" value="Serralysin-like metalloprotease, C-terminal"/>
    <property type="match status" value="2"/>
</dbReference>
<dbReference type="AlphaFoldDB" id="A0A125TZV0"/>
<name>A0A125TZV0_9GAMM</name>
<dbReference type="EC" id="3.1.3.1" evidence="5"/>
<keyword evidence="3" id="KW-0106">Calcium</keyword>
<evidence type="ECO:0000256" key="1">
    <source>
        <dbReference type="ARBA" id="ARBA00004613"/>
    </source>
</evidence>
<evidence type="ECO:0000313" key="6">
    <source>
        <dbReference type="Proteomes" id="UP000023435"/>
    </source>
</evidence>
<organism evidence="5 6">
    <name type="scientific">Lysobacter capsici AZ78</name>
    <dbReference type="NCBI Taxonomy" id="1444315"/>
    <lineage>
        <taxon>Bacteria</taxon>
        <taxon>Pseudomonadati</taxon>
        <taxon>Pseudomonadota</taxon>
        <taxon>Gammaproteobacteria</taxon>
        <taxon>Lysobacterales</taxon>
        <taxon>Lysobacteraceae</taxon>
        <taxon>Lysobacter</taxon>
    </lineage>
</organism>
<comment type="subcellular location">
    <subcellularLocation>
        <location evidence="1">Secreted</location>
    </subcellularLocation>
</comment>
<keyword evidence="6" id="KW-1185">Reference proteome</keyword>
<dbReference type="Pfam" id="PF14891">
    <property type="entry name" value="Peptidase_M91"/>
    <property type="match status" value="1"/>
</dbReference>
<dbReference type="Proteomes" id="UP000023435">
    <property type="component" value="Unassembled WGS sequence"/>
</dbReference>
<dbReference type="EMBL" id="JAJA02000003">
    <property type="protein sequence ID" value="KWS02184.1"/>
    <property type="molecule type" value="Genomic_DNA"/>
</dbReference>
<keyword evidence="5" id="KW-0378">Hydrolase</keyword>
<dbReference type="PANTHER" id="PTHR38340">
    <property type="entry name" value="S-LAYER PROTEIN"/>
    <property type="match status" value="1"/>
</dbReference>
<protein>
    <submittedName>
        <fullName evidence="5">Alkaline phosphatase</fullName>
        <ecNumber evidence="5">3.1.3.1</ecNumber>
    </submittedName>
</protein>
<comment type="caution">
    <text evidence="5">The sequence shown here is derived from an EMBL/GenBank/DDBJ whole genome shotgun (WGS) entry which is preliminary data.</text>
</comment>
<feature type="region of interest" description="Disordered" evidence="4">
    <location>
        <begin position="1"/>
        <end position="36"/>
    </location>
</feature>
<dbReference type="InterPro" id="IPR001343">
    <property type="entry name" value="Hemolysn_Ca-bd"/>
</dbReference>
<dbReference type="GO" id="GO:0005509">
    <property type="term" value="F:calcium ion binding"/>
    <property type="evidence" value="ECO:0007669"/>
    <property type="project" value="InterPro"/>
</dbReference>
<reference evidence="5 6" key="1">
    <citation type="journal article" date="2014" name="Genome Announc.">
        <title>Draft Genome Sequence of Lysobacter capsici AZ78, a Bacterium Antagonistic to Plant-Pathogenic Oomycetes.</title>
        <authorList>
            <person name="Puopolo G."/>
            <person name="Sonego P."/>
            <person name="Engelen K."/>
            <person name="Pertot I."/>
        </authorList>
    </citation>
    <scope>NUCLEOTIDE SEQUENCE [LARGE SCALE GENOMIC DNA]</scope>
    <source>
        <strain evidence="5 6">AZ78</strain>
    </source>
</reference>
<feature type="region of interest" description="Disordered" evidence="4">
    <location>
        <begin position="403"/>
        <end position="467"/>
    </location>
</feature>
<keyword evidence="2" id="KW-0964">Secreted</keyword>
<gene>
    <name evidence="5" type="ORF">AZ78_5317</name>
</gene>
<dbReference type="Pfam" id="PF00353">
    <property type="entry name" value="HemolysinCabind"/>
    <property type="match status" value="3"/>
</dbReference>
<dbReference type="PROSITE" id="PS00330">
    <property type="entry name" value="HEMOLYSIN_CALCIUM"/>
    <property type="match status" value="4"/>
</dbReference>
<feature type="region of interest" description="Disordered" evidence="4">
    <location>
        <begin position="540"/>
        <end position="575"/>
    </location>
</feature>
<sequence length="575" mass="59465">MATGPAPILVHGTTVPPGSPPPVPGSTTDGKPTSSQELFRQGDVFITRETVTATDPNSQLQFADKLVINTGSGDDKVEIGQRNNGLLDVSINGQKYQITLGPDQQLGVRSGDGNDVIQAAASVRVDMDVDGGAGNDTITTGKGRDRVDGGAGNDRIQGGDGRDDLFGNIGNDRLDGGRGNDVIYGGDGEDRLLGGDGRDYLEGGKGHDALEGGKGDDILSGGLGDDNLRGDRGNDAVYAGAGADRIDNRSGTDTVYAQAGADNISHAKGAKNKFTEVDMTAAVGSTITVSGSSEFEQRTQADLEMLRASPNGRQMLSELDRGADPTLGNGKRLTIDELQSEYNGFTGPVTNPTYLQTDAAGVTTPGTGEHTRIQYNPSDHDERFPVPAVTLYHELSHAYNGINGTAQRDPFSGVGGPGGVDSGQNNDERQAVGLENDGVPFDFDRDPSTPNTTANPKPLTENGLREEMGLPLRPSYDVGTWSGDMAANSASMPGGGTALASHEARIEALLAAAGSGDPAALRAATQSVAASPLGQSFREEAAQAATAQEQAARVSAPVPEVQSEQAGAIAMGPRR</sequence>
<dbReference type="OrthoDB" id="5952792at2"/>
<evidence type="ECO:0000256" key="4">
    <source>
        <dbReference type="SAM" id="MobiDB-lite"/>
    </source>
</evidence>
<dbReference type="SUPFAM" id="SSF51120">
    <property type="entry name" value="beta-Roll"/>
    <property type="match status" value="1"/>
</dbReference>
<dbReference type="GO" id="GO:0004035">
    <property type="term" value="F:alkaline phosphatase activity"/>
    <property type="evidence" value="ECO:0007669"/>
    <property type="project" value="UniProtKB-EC"/>
</dbReference>